<evidence type="ECO:0000313" key="2">
    <source>
        <dbReference type="Proteomes" id="UP000014680"/>
    </source>
</evidence>
<keyword evidence="2" id="KW-1185">Reference proteome</keyword>
<dbReference type="GeneID" id="14892611"/>
<dbReference type="InterPro" id="IPR026906">
    <property type="entry name" value="LRR_5"/>
</dbReference>
<dbReference type="OrthoDB" id="10381908at2759"/>
<sequence length="139" mass="16278">MNKNIKMRGLSGYHIMIVSIYFETIKKLFNLKLVCKKFRGIMEKFHFNPIRLNYTTIRYFPNIEILHLWNRDKENFLMEYSSPLNIMNIKFSVTIPSSVISIGEYCFNKCSSLTNVTIPSSVTSIGIQCFPLNTIIHRD</sequence>
<gene>
    <name evidence="1" type="ORF">EIN_237460</name>
</gene>
<name>A0A0A1UGR3_ENTIV</name>
<dbReference type="InterPro" id="IPR032675">
    <property type="entry name" value="LRR_dom_sf"/>
</dbReference>
<evidence type="ECO:0000313" key="1">
    <source>
        <dbReference type="EMBL" id="ELP93616.1"/>
    </source>
</evidence>
<protein>
    <recommendedName>
        <fullName evidence="3">Leucine rich repeat containing protein BspA family protein</fullName>
    </recommendedName>
</protein>
<reference evidence="1 2" key="1">
    <citation type="submission" date="2012-10" db="EMBL/GenBank/DDBJ databases">
        <authorList>
            <person name="Zafar N."/>
            <person name="Inman J."/>
            <person name="Hall N."/>
            <person name="Lorenzi H."/>
            <person name="Caler E."/>
        </authorList>
    </citation>
    <scope>NUCLEOTIDE SEQUENCE [LARGE SCALE GENOMIC DNA]</scope>
    <source>
        <strain evidence="1 2">IP1</strain>
    </source>
</reference>
<organism evidence="1 2">
    <name type="scientific">Entamoeba invadens IP1</name>
    <dbReference type="NCBI Taxonomy" id="370355"/>
    <lineage>
        <taxon>Eukaryota</taxon>
        <taxon>Amoebozoa</taxon>
        <taxon>Evosea</taxon>
        <taxon>Archamoebae</taxon>
        <taxon>Mastigamoebida</taxon>
        <taxon>Entamoebidae</taxon>
        <taxon>Entamoeba</taxon>
    </lineage>
</organism>
<dbReference type="Pfam" id="PF13306">
    <property type="entry name" value="LRR_5"/>
    <property type="match status" value="1"/>
</dbReference>
<dbReference type="Proteomes" id="UP000014680">
    <property type="component" value="Unassembled WGS sequence"/>
</dbReference>
<dbReference type="AlphaFoldDB" id="A0A0A1UGR3"/>
<dbReference type="EMBL" id="KB206281">
    <property type="protein sequence ID" value="ELP93616.1"/>
    <property type="molecule type" value="Genomic_DNA"/>
</dbReference>
<evidence type="ECO:0008006" key="3">
    <source>
        <dbReference type="Google" id="ProtNLM"/>
    </source>
</evidence>
<dbReference type="OMA" id="IECFNED"/>
<dbReference type="RefSeq" id="XP_004260387.1">
    <property type="nucleotide sequence ID" value="XM_004260339.1"/>
</dbReference>
<dbReference type="KEGG" id="eiv:EIN_237460"/>
<dbReference type="VEuPathDB" id="AmoebaDB:EIN_237460"/>
<proteinExistence type="predicted"/>
<dbReference type="Gene3D" id="3.80.10.10">
    <property type="entry name" value="Ribonuclease Inhibitor"/>
    <property type="match status" value="1"/>
</dbReference>
<accession>A0A0A1UGR3</accession>